<accession>A0A1Y3QWK1</accession>
<dbReference type="Proteomes" id="UP000195772">
    <property type="component" value="Unassembled WGS sequence"/>
</dbReference>
<protein>
    <submittedName>
        <fullName evidence="2">Uncharacterized protein</fullName>
    </submittedName>
</protein>
<sequence length="59" mass="6125">MAIRQGQDTIDPAAALSEPGGGDSGIRRPAAARQTHTEFPGAGHYRAVKVIKTPGKQQG</sequence>
<name>A0A1Y3QWK1_9BACT</name>
<proteinExistence type="predicted"/>
<feature type="region of interest" description="Disordered" evidence="1">
    <location>
        <begin position="1"/>
        <end position="47"/>
    </location>
</feature>
<dbReference type="EMBL" id="NFHB01000003">
    <property type="protein sequence ID" value="OUN04062.1"/>
    <property type="molecule type" value="Genomic_DNA"/>
</dbReference>
<gene>
    <name evidence="2" type="ORF">B5G41_06275</name>
</gene>
<evidence type="ECO:0000313" key="3">
    <source>
        <dbReference type="Proteomes" id="UP000195772"/>
    </source>
</evidence>
<reference evidence="3" key="1">
    <citation type="submission" date="2017-04" db="EMBL/GenBank/DDBJ databases">
        <title>Function of individual gut microbiota members based on whole genome sequencing of pure cultures obtained from chicken caecum.</title>
        <authorList>
            <person name="Medvecky M."/>
            <person name="Cejkova D."/>
            <person name="Polansky O."/>
            <person name="Karasova D."/>
            <person name="Kubasova T."/>
            <person name="Cizek A."/>
            <person name="Rychlik I."/>
        </authorList>
    </citation>
    <scope>NUCLEOTIDE SEQUENCE [LARGE SCALE GENOMIC DNA]</scope>
    <source>
        <strain evidence="3">An90</strain>
    </source>
</reference>
<organism evidence="2 3">
    <name type="scientific">Alistipes onderdonkii</name>
    <dbReference type="NCBI Taxonomy" id="328813"/>
    <lineage>
        <taxon>Bacteria</taxon>
        <taxon>Pseudomonadati</taxon>
        <taxon>Bacteroidota</taxon>
        <taxon>Bacteroidia</taxon>
        <taxon>Bacteroidales</taxon>
        <taxon>Rikenellaceae</taxon>
        <taxon>Alistipes</taxon>
    </lineage>
</organism>
<evidence type="ECO:0000313" key="2">
    <source>
        <dbReference type="EMBL" id="OUN04062.1"/>
    </source>
</evidence>
<evidence type="ECO:0000256" key="1">
    <source>
        <dbReference type="SAM" id="MobiDB-lite"/>
    </source>
</evidence>
<dbReference type="AlphaFoldDB" id="A0A1Y3QWK1"/>
<comment type="caution">
    <text evidence="2">The sequence shown here is derived from an EMBL/GenBank/DDBJ whole genome shotgun (WGS) entry which is preliminary data.</text>
</comment>